<keyword evidence="2" id="KW-0677">Repeat</keyword>
<dbReference type="SUPFAM" id="SSF57889">
    <property type="entry name" value="Cysteine-rich domain"/>
    <property type="match status" value="1"/>
</dbReference>
<dbReference type="InterPro" id="IPR052259">
    <property type="entry name" value="Nucleoredoxin-like"/>
</dbReference>
<dbReference type="AlphaFoldDB" id="A0A7C8ZK74"/>
<dbReference type="InterPro" id="IPR045870">
    <property type="entry name" value="TryX_NRX_thioredoxin_dom"/>
</dbReference>
<keyword evidence="3 9" id="KW-0560">Oxidoreductase</keyword>
<dbReference type="EC" id="1.8.1.8" evidence="1"/>
<dbReference type="PANTHER" id="PTHR13871">
    <property type="entry name" value="THIOREDOXIN"/>
    <property type="match status" value="1"/>
</dbReference>
<evidence type="ECO:0000256" key="5">
    <source>
        <dbReference type="ARBA" id="ARBA00025782"/>
    </source>
</evidence>
<dbReference type="SUPFAM" id="SSF52833">
    <property type="entry name" value="Thioredoxin-like"/>
    <property type="match status" value="2"/>
</dbReference>
<evidence type="ECO:0000313" key="9">
    <source>
        <dbReference type="EMBL" id="MBA4644093.1"/>
    </source>
</evidence>
<keyword evidence="4" id="KW-0520">NAD</keyword>
<dbReference type="InterPro" id="IPR036249">
    <property type="entry name" value="Thioredoxin-like_sf"/>
</dbReference>
<dbReference type="InterPro" id="IPR012336">
    <property type="entry name" value="Thioredoxin-like_fold"/>
</dbReference>
<comment type="catalytic activity">
    <reaction evidence="7">
        <text>[protein]-dithiol + NADP(+) = [protein]-disulfide + NADPH + H(+)</text>
        <dbReference type="Rhea" id="RHEA:18753"/>
        <dbReference type="Rhea" id="RHEA-COMP:10593"/>
        <dbReference type="Rhea" id="RHEA-COMP:10594"/>
        <dbReference type="ChEBI" id="CHEBI:15378"/>
        <dbReference type="ChEBI" id="CHEBI:29950"/>
        <dbReference type="ChEBI" id="CHEBI:50058"/>
        <dbReference type="ChEBI" id="CHEBI:57783"/>
        <dbReference type="ChEBI" id="CHEBI:58349"/>
        <dbReference type="EC" id="1.8.1.8"/>
    </reaction>
</comment>
<dbReference type="InterPro" id="IPR017937">
    <property type="entry name" value="Thioredoxin_CS"/>
</dbReference>
<evidence type="ECO:0000256" key="6">
    <source>
        <dbReference type="ARBA" id="ARBA00047388"/>
    </source>
</evidence>
<dbReference type="InterPro" id="IPR013766">
    <property type="entry name" value="Thioredoxin_domain"/>
</dbReference>
<dbReference type="PROSITE" id="PS00194">
    <property type="entry name" value="THIOREDOXIN_1"/>
    <property type="match status" value="1"/>
</dbReference>
<dbReference type="PANTHER" id="PTHR13871:SF96">
    <property type="entry name" value="THIOREDOXIN DOMAIN-CONTAINING PROTEIN"/>
    <property type="match status" value="1"/>
</dbReference>
<name>A0A7C8ZK74_OPUST</name>
<dbReference type="GO" id="GO:0004791">
    <property type="term" value="F:thioredoxin-disulfide reductase (NADPH) activity"/>
    <property type="evidence" value="ECO:0007669"/>
    <property type="project" value="InterPro"/>
</dbReference>
<dbReference type="CDD" id="cd03009">
    <property type="entry name" value="TryX_like_TryX_NRX"/>
    <property type="match status" value="2"/>
</dbReference>
<reference evidence="9" key="2">
    <citation type="submission" date="2020-07" db="EMBL/GenBank/DDBJ databases">
        <authorList>
            <person name="Vera ALvarez R."/>
            <person name="Arias-Moreno D.M."/>
            <person name="Jimenez-Jacinto V."/>
            <person name="Jimenez-Bremont J.F."/>
            <person name="Swaminathan K."/>
            <person name="Moose S.P."/>
            <person name="Guerrero-Gonzalez M.L."/>
            <person name="Marino-Ramirez L."/>
            <person name="Landsman D."/>
            <person name="Rodriguez-Kessler M."/>
            <person name="Delgado-Sanchez P."/>
        </authorList>
    </citation>
    <scope>NUCLEOTIDE SEQUENCE</scope>
    <source>
        <tissue evidence="9">Cladode</tissue>
    </source>
</reference>
<dbReference type="Gene3D" id="3.40.30.10">
    <property type="entry name" value="Glutaredoxin"/>
    <property type="match status" value="2"/>
</dbReference>
<feature type="domain" description="Thioredoxin" evidence="8">
    <location>
        <begin position="14"/>
        <end position="161"/>
    </location>
</feature>
<feature type="domain" description="Thioredoxin" evidence="8">
    <location>
        <begin position="167"/>
        <end position="318"/>
    </location>
</feature>
<protein>
    <recommendedName>
        <fullName evidence="1">protein-disulfide reductase</fullName>
        <ecNumber evidence="1">1.8.1.8</ecNumber>
    </recommendedName>
</protein>
<comment type="similarity">
    <text evidence="5">Belongs to the nucleoredoxin family.</text>
</comment>
<comment type="catalytic activity">
    <reaction evidence="6">
        <text>[protein]-dithiol + NAD(+) = [protein]-disulfide + NADH + H(+)</text>
        <dbReference type="Rhea" id="RHEA:18749"/>
        <dbReference type="Rhea" id="RHEA-COMP:10593"/>
        <dbReference type="Rhea" id="RHEA-COMP:10594"/>
        <dbReference type="ChEBI" id="CHEBI:15378"/>
        <dbReference type="ChEBI" id="CHEBI:29950"/>
        <dbReference type="ChEBI" id="CHEBI:50058"/>
        <dbReference type="ChEBI" id="CHEBI:57540"/>
        <dbReference type="ChEBI" id="CHEBI:57945"/>
        <dbReference type="EC" id="1.8.1.8"/>
    </reaction>
</comment>
<sequence>MAEPNPVNGECLTSLLSSEGRDFLVGNNGVQFKIKDLSGKIVGLFFSASWCPPCRGFTPSLVEVYEDRCPKRDFEVILISADKEEEAFNSYFSKMPWLAIPFHDSATIKSVKEKFSVRGIPHLIILDRDGKVLTDKGVELVMQYGKEAYPFTTERVHQLMESQTLESLLVSGEKDYVIDTSGSQVPVSQLVGKHVLIYFSAHWCPPCRGFTPKLIHACHEIKAKENEFEIVFASSDRDQPSFDKYYSGMPWLAIPFGDTRKGYLSRRFRVKGIPCLVAIGPDGKTVTTQARQLIESYGADAFPFTEEHILNLKEKLQEMAKGWPEKLKLEIHEHELVKVQRRDYSCDGCGKPGQKWSFYCNACDFDLHPECALKNPEKAEGDDGKVETRGDYICEGGVCRREP</sequence>
<reference evidence="9" key="1">
    <citation type="journal article" date="2013" name="J. Plant Res.">
        <title>Effect of fungi and light on seed germination of three Opuntia species from semiarid lands of central Mexico.</title>
        <authorList>
            <person name="Delgado-Sanchez P."/>
            <person name="Jimenez-Bremont J.F."/>
            <person name="Guerrero-Gonzalez Mde L."/>
            <person name="Flores J."/>
        </authorList>
    </citation>
    <scope>NUCLEOTIDE SEQUENCE</scope>
    <source>
        <tissue evidence="9">Cladode</tissue>
    </source>
</reference>
<dbReference type="InterPro" id="IPR004146">
    <property type="entry name" value="DC1"/>
</dbReference>
<dbReference type="PROSITE" id="PS51352">
    <property type="entry name" value="THIOREDOXIN_2"/>
    <property type="match status" value="2"/>
</dbReference>
<evidence type="ECO:0000256" key="4">
    <source>
        <dbReference type="ARBA" id="ARBA00023027"/>
    </source>
</evidence>
<organism evidence="9">
    <name type="scientific">Opuntia streptacantha</name>
    <name type="common">Prickly pear cactus</name>
    <name type="synonym">Opuntia cardona</name>
    <dbReference type="NCBI Taxonomy" id="393608"/>
    <lineage>
        <taxon>Eukaryota</taxon>
        <taxon>Viridiplantae</taxon>
        <taxon>Streptophyta</taxon>
        <taxon>Embryophyta</taxon>
        <taxon>Tracheophyta</taxon>
        <taxon>Spermatophyta</taxon>
        <taxon>Magnoliopsida</taxon>
        <taxon>eudicotyledons</taxon>
        <taxon>Gunneridae</taxon>
        <taxon>Pentapetalae</taxon>
        <taxon>Caryophyllales</taxon>
        <taxon>Cactineae</taxon>
        <taxon>Cactaceae</taxon>
        <taxon>Opuntioideae</taxon>
        <taxon>Opuntia</taxon>
    </lineage>
</organism>
<evidence type="ECO:0000256" key="1">
    <source>
        <dbReference type="ARBA" id="ARBA00012612"/>
    </source>
</evidence>
<proteinExistence type="inferred from homology"/>
<dbReference type="Pfam" id="PF03107">
    <property type="entry name" value="C1_2"/>
    <property type="match status" value="1"/>
</dbReference>
<dbReference type="InterPro" id="IPR046349">
    <property type="entry name" value="C1-like_sf"/>
</dbReference>
<dbReference type="Pfam" id="PF13905">
    <property type="entry name" value="Thioredoxin_8"/>
    <property type="match status" value="2"/>
</dbReference>
<evidence type="ECO:0000259" key="8">
    <source>
        <dbReference type="PROSITE" id="PS51352"/>
    </source>
</evidence>
<accession>A0A7C8ZK74</accession>
<evidence type="ECO:0000256" key="3">
    <source>
        <dbReference type="ARBA" id="ARBA00023002"/>
    </source>
</evidence>
<evidence type="ECO:0000256" key="2">
    <source>
        <dbReference type="ARBA" id="ARBA00022737"/>
    </source>
</evidence>
<dbReference type="EMBL" id="GISG01136507">
    <property type="protein sequence ID" value="MBA4644093.1"/>
    <property type="molecule type" value="Transcribed_RNA"/>
</dbReference>
<evidence type="ECO:0000256" key="7">
    <source>
        <dbReference type="ARBA" id="ARBA00047804"/>
    </source>
</evidence>